<gene>
    <name evidence="5" type="primary">pdxB</name>
    <name evidence="9" type="ORF">BegalDRAFT_1488</name>
</gene>
<evidence type="ECO:0000256" key="4">
    <source>
        <dbReference type="ARBA" id="ARBA00023096"/>
    </source>
</evidence>
<comment type="pathway">
    <text evidence="5">Cofactor biosynthesis; pyridoxine 5'-phosphate biosynthesis; pyridoxine 5'-phosphate from D-erythrose 4-phosphate: step 2/5.</text>
</comment>
<dbReference type="EMBL" id="JH600070">
    <property type="protein sequence ID" value="EIJ42375.1"/>
    <property type="molecule type" value="Genomic_DNA"/>
</dbReference>
<dbReference type="GO" id="GO:0046983">
    <property type="term" value="F:protein dimerization activity"/>
    <property type="evidence" value="ECO:0007669"/>
    <property type="project" value="InterPro"/>
</dbReference>
<feature type="binding site" evidence="5">
    <location>
        <position position="258"/>
    </location>
    <ligand>
        <name>NAD(+)</name>
        <dbReference type="ChEBI" id="CHEBI:57540"/>
    </ligand>
</feature>
<feature type="domain" description="D-isomer specific 2-hydroxyacid dehydrogenase NAD-binding" evidence="7">
    <location>
        <begin position="110"/>
        <end position="257"/>
    </location>
</feature>
<feature type="active site" evidence="5">
    <location>
        <position position="209"/>
    </location>
</feature>
<dbReference type="GO" id="GO:0016618">
    <property type="term" value="F:hydroxypyruvate reductase [NAD(P)H] activity"/>
    <property type="evidence" value="ECO:0007669"/>
    <property type="project" value="TreeGrafter"/>
</dbReference>
<reference evidence="9 10" key="1">
    <citation type="submission" date="2011-11" db="EMBL/GenBank/DDBJ databases">
        <title>Improved High-Quality Draft sequence of Beggiatoa alba B18lD.</title>
        <authorList>
            <consortium name="US DOE Joint Genome Institute"/>
            <person name="Lucas S."/>
            <person name="Han J."/>
            <person name="Lapidus A."/>
            <person name="Cheng J.-F."/>
            <person name="Goodwin L."/>
            <person name="Pitluck S."/>
            <person name="Peters L."/>
            <person name="Mikhailova N."/>
            <person name="Held B."/>
            <person name="Detter J.C."/>
            <person name="Han C."/>
            <person name="Tapia R."/>
            <person name="Land M."/>
            <person name="Hauser L."/>
            <person name="Kyrpides N."/>
            <person name="Ivanova N."/>
            <person name="Pagani I."/>
            <person name="Samuel K."/>
            <person name="Teske A."/>
            <person name="Mueller J."/>
            <person name="Woyke T."/>
        </authorList>
    </citation>
    <scope>NUCLEOTIDE SEQUENCE [LARGE SCALE GENOMIC DNA]</scope>
    <source>
        <strain evidence="9 10">B18LD</strain>
    </source>
</reference>
<dbReference type="HAMAP" id="MF_01825">
    <property type="entry name" value="PdxB"/>
    <property type="match status" value="1"/>
</dbReference>
<comment type="similarity">
    <text evidence="5">Belongs to the D-isomer specific 2-hydroxyacid dehydrogenase family. PdxB subfamily.</text>
</comment>
<feature type="active site" description="Proton donor" evidence="5">
    <location>
        <position position="255"/>
    </location>
</feature>
<dbReference type="InterPro" id="IPR020921">
    <property type="entry name" value="Erythronate-4-P_DHase"/>
</dbReference>
<dbReference type="Pfam" id="PF02826">
    <property type="entry name" value="2-Hacid_dh_C"/>
    <property type="match status" value="1"/>
</dbReference>
<dbReference type="PANTHER" id="PTHR10996">
    <property type="entry name" value="2-HYDROXYACID DEHYDROGENASE-RELATED"/>
    <property type="match status" value="1"/>
</dbReference>
<evidence type="ECO:0000256" key="5">
    <source>
        <dbReference type="HAMAP-Rule" id="MF_01825"/>
    </source>
</evidence>
<dbReference type="HOGENOM" id="CLU_019796_4_0_6"/>
<dbReference type="InterPro" id="IPR036291">
    <property type="entry name" value="NAD(P)-bd_dom_sf"/>
</dbReference>
<dbReference type="PROSITE" id="PS00671">
    <property type="entry name" value="D_2_HYDROXYACID_DH_3"/>
    <property type="match status" value="1"/>
</dbReference>
<sequence length="383" mass="42214">MKIIADENIPYVVEAFSSLGDVKTVVGRSLKQSDLIAFEADILLVRSVTPVTAALLTDTPVKFVGTSTIGTDHIDMDYLAQQHIGFANAPASNATSAAEYVISALIVLAQQQGFQLAQKTVGIIGCGNVGSRVLQKLQALGVTCLVCDPPLQTQTGTMGYVNMHDVSQADIITIHVPLVTTGAYPTWQLIDSHFLQRLNPNAILINTSRGDVIDETALIQRLVKYPNMTAILDVWEEEPAINQLLLQRTVFGTPHIAGYSFDGKVHGTEMIYNAACQYFAQPKYWSAQQSLADPALLRLRFSDTVQDNQAIYTAVTSVYDVRRDSDALRRGIYTDDPSEWFDLLRKQYPIRREFSSLTIQLPATKLALAYQLEGLGFQVTINQ</sequence>
<feature type="binding site" evidence="5">
    <location>
        <position position="233"/>
    </location>
    <ligand>
        <name>NAD(+)</name>
        <dbReference type="ChEBI" id="CHEBI:57540"/>
    </ligand>
</feature>
<evidence type="ECO:0000256" key="1">
    <source>
        <dbReference type="ARBA" id="ARBA00022490"/>
    </source>
</evidence>
<dbReference type="GO" id="GO:0033711">
    <property type="term" value="F:4-phosphoerythronate dehydrogenase activity"/>
    <property type="evidence" value="ECO:0007669"/>
    <property type="project" value="UniProtKB-EC"/>
</dbReference>
<dbReference type="Gene3D" id="3.30.1370.170">
    <property type="match status" value="1"/>
</dbReference>
<dbReference type="eggNOG" id="COG0111">
    <property type="taxonomic scope" value="Bacteria"/>
</dbReference>
<evidence type="ECO:0000313" key="10">
    <source>
        <dbReference type="Proteomes" id="UP000005744"/>
    </source>
</evidence>
<evidence type="ECO:0000259" key="8">
    <source>
        <dbReference type="Pfam" id="PF11890"/>
    </source>
</evidence>
<dbReference type="Proteomes" id="UP000005744">
    <property type="component" value="Unassembled WGS sequence"/>
</dbReference>
<dbReference type="STRING" id="395493.BegalDRAFT_1488"/>
<keyword evidence="4 5" id="KW-0664">Pyridoxine biosynthesis</keyword>
<feature type="binding site" evidence="5">
    <location>
        <position position="148"/>
    </location>
    <ligand>
        <name>NAD(+)</name>
        <dbReference type="ChEBI" id="CHEBI:57540"/>
    </ligand>
</feature>
<dbReference type="InterPro" id="IPR038251">
    <property type="entry name" value="PdxB_dimer_sf"/>
</dbReference>
<feature type="binding site" evidence="5">
    <location>
        <position position="47"/>
    </location>
    <ligand>
        <name>substrate</name>
    </ligand>
</feature>
<comment type="function">
    <text evidence="5">Catalyzes the oxidation of erythronate-4-phosphate to 3-hydroxy-2-oxo-4-phosphonooxybutanoate.</text>
</comment>
<dbReference type="InterPro" id="IPR050223">
    <property type="entry name" value="D-isomer_2-hydroxyacid_DH"/>
</dbReference>
<keyword evidence="2 5" id="KW-0560">Oxidoreductase</keyword>
<comment type="caution">
    <text evidence="5">Lacks conserved residue(s) required for the propagation of feature annotation.</text>
</comment>
<dbReference type="RefSeq" id="WP_002685243.1">
    <property type="nucleotide sequence ID" value="NZ_JH600070.1"/>
</dbReference>
<accession>I3CFI2</accession>
<dbReference type="PANTHER" id="PTHR10996:SF178">
    <property type="entry name" value="2-HYDROXYACID DEHYDROGENASE YGL185C-RELATED"/>
    <property type="match status" value="1"/>
</dbReference>
<keyword evidence="3 5" id="KW-0520">NAD</keyword>
<keyword evidence="1 5" id="KW-0963">Cytoplasm</keyword>
<protein>
    <recommendedName>
        <fullName evidence="5">Erythronate-4-phosphate dehydrogenase</fullName>
        <ecNumber evidence="5">1.1.1.290</ecNumber>
    </recommendedName>
</protein>
<name>I3CFI2_9GAMM</name>
<evidence type="ECO:0000313" key="9">
    <source>
        <dbReference type="EMBL" id="EIJ42375.1"/>
    </source>
</evidence>
<dbReference type="CDD" id="cd12158">
    <property type="entry name" value="ErythrP_dh"/>
    <property type="match status" value="1"/>
</dbReference>
<dbReference type="EC" id="1.1.1.290" evidence="5"/>
<evidence type="ECO:0000259" key="6">
    <source>
        <dbReference type="Pfam" id="PF00389"/>
    </source>
</evidence>
<dbReference type="Gene3D" id="3.40.50.720">
    <property type="entry name" value="NAD(P)-binding Rossmann-like Domain"/>
    <property type="match status" value="2"/>
</dbReference>
<dbReference type="AlphaFoldDB" id="I3CFI2"/>
<feature type="binding site" evidence="5">
    <location>
        <position position="68"/>
    </location>
    <ligand>
        <name>substrate</name>
    </ligand>
</feature>
<feature type="active site" evidence="5">
    <location>
        <position position="238"/>
    </location>
</feature>
<feature type="binding site" evidence="5">
    <location>
        <position position="259"/>
    </location>
    <ligand>
        <name>substrate</name>
    </ligand>
</feature>
<dbReference type="InterPro" id="IPR029753">
    <property type="entry name" value="D-isomer_DH_CS"/>
</dbReference>
<evidence type="ECO:0000256" key="3">
    <source>
        <dbReference type="ARBA" id="ARBA00023027"/>
    </source>
</evidence>
<dbReference type="GO" id="GO:0030267">
    <property type="term" value="F:glyoxylate reductase (NADPH) activity"/>
    <property type="evidence" value="ECO:0007669"/>
    <property type="project" value="TreeGrafter"/>
</dbReference>
<evidence type="ECO:0000256" key="2">
    <source>
        <dbReference type="ARBA" id="ARBA00023002"/>
    </source>
</evidence>
<evidence type="ECO:0000259" key="7">
    <source>
        <dbReference type="Pfam" id="PF02826"/>
    </source>
</evidence>
<dbReference type="SUPFAM" id="SSF51735">
    <property type="entry name" value="NAD(P)-binding Rossmann-fold domains"/>
    <property type="match status" value="1"/>
</dbReference>
<dbReference type="SUPFAM" id="SSF52283">
    <property type="entry name" value="Formate/glycerate dehydrogenase catalytic domain-like"/>
    <property type="match status" value="1"/>
</dbReference>
<dbReference type="GO" id="GO:0008615">
    <property type="term" value="P:pyridoxine biosynthetic process"/>
    <property type="evidence" value="ECO:0007669"/>
    <property type="project" value="UniProtKB-UniRule"/>
</dbReference>
<dbReference type="UniPathway" id="UPA00244">
    <property type="reaction ID" value="UER00310"/>
</dbReference>
<feature type="domain" description="Erythronate-4-phosphate dehydrogenase dimerisation" evidence="8">
    <location>
        <begin position="294"/>
        <end position="364"/>
    </location>
</feature>
<keyword evidence="10" id="KW-1185">Reference proteome</keyword>
<proteinExistence type="inferred from homology"/>
<dbReference type="GO" id="GO:0005829">
    <property type="term" value="C:cytosol"/>
    <property type="evidence" value="ECO:0007669"/>
    <property type="project" value="TreeGrafter"/>
</dbReference>
<dbReference type="InterPro" id="IPR006139">
    <property type="entry name" value="D-isomer_2_OHA_DH_cat_dom"/>
</dbReference>
<feature type="domain" description="D-isomer specific 2-hydroxyacid dehydrogenase catalytic" evidence="6">
    <location>
        <begin position="9"/>
        <end position="265"/>
    </location>
</feature>
<comment type="subunit">
    <text evidence="5">Homodimer.</text>
</comment>
<comment type="subcellular location">
    <subcellularLocation>
        <location evidence="5">Cytoplasm</location>
    </subcellularLocation>
</comment>
<dbReference type="OrthoDB" id="9770208at2"/>
<dbReference type="InterPro" id="IPR024531">
    <property type="entry name" value="Erythronate-4-P_DHase_dimer"/>
</dbReference>
<comment type="catalytic activity">
    <reaction evidence="5">
        <text>4-phospho-D-erythronate + NAD(+) = (R)-3-hydroxy-2-oxo-4-phosphooxybutanoate + NADH + H(+)</text>
        <dbReference type="Rhea" id="RHEA:18829"/>
        <dbReference type="ChEBI" id="CHEBI:15378"/>
        <dbReference type="ChEBI" id="CHEBI:57540"/>
        <dbReference type="ChEBI" id="CHEBI:57945"/>
        <dbReference type="ChEBI" id="CHEBI:58538"/>
        <dbReference type="ChEBI" id="CHEBI:58766"/>
        <dbReference type="EC" id="1.1.1.290"/>
    </reaction>
</comment>
<organism evidence="9 10">
    <name type="scientific">Beggiatoa alba B18LD</name>
    <dbReference type="NCBI Taxonomy" id="395493"/>
    <lineage>
        <taxon>Bacteria</taxon>
        <taxon>Pseudomonadati</taxon>
        <taxon>Pseudomonadota</taxon>
        <taxon>Gammaproteobacteria</taxon>
        <taxon>Thiotrichales</taxon>
        <taxon>Thiotrichaceae</taxon>
        <taxon>Beggiatoa</taxon>
    </lineage>
</organism>
<dbReference type="InterPro" id="IPR006140">
    <property type="entry name" value="D-isomer_DH_NAD-bd"/>
</dbReference>
<dbReference type="Pfam" id="PF00389">
    <property type="entry name" value="2-Hacid_dh"/>
    <property type="match status" value="1"/>
</dbReference>
<dbReference type="Pfam" id="PF11890">
    <property type="entry name" value="DUF3410"/>
    <property type="match status" value="1"/>
</dbReference>
<dbReference type="GO" id="GO:0051287">
    <property type="term" value="F:NAD binding"/>
    <property type="evidence" value="ECO:0007669"/>
    <property type="project" value="InterPro"/>
</dbReference>